<gene>
    <name evidence="5" type="ORF">UFOVP150_59</name>
</gene>
<proteinExistence type="predicted"/>
<keyword evidence="2" id="KW-0540">Nuclease</keyword>
<comment type="cofactor">
    <cofactor evidence="1">
        <name>Mg(2+)</name>
        <dbReference type="ChEBI" id="CHEBI:18420"/>
    </cofactor>
</comment>
<evidence type="ECO:0000259" key="4">
    <source>
        <dbReference type="SMART" id="SM00990"/>
    </source>
</evidence>
<dbReference type="GO" id="GO:0003676">
    <property type="term" value="F:nucleic acid binding"/>
    <property type="evidence" value="ECO:0007669"/>
    <property type="project" value="InterPro"/>
</dbReference>
<dbReference type="EMBL" id="LR798199">
    <property type="protein sequence ID" value="CAB5156291.1"/>
    <property type="molecule type" value="Genomic_DNA"/>
</dbReference>
<feature type="domain" description="VRR-NUC" evidence="4">
    <location>
        <begin position="9"/>
        <end position="104"/>
    </location>
</feature>
<evidence type="ECO:0000313" key="5">
    <source>
        <dbReference type="EMBL" id="CAB5156291.1"/>
    </source>
</evidence>
<evidence type="ECO:0000256" key="3">
    <source>
        <dbReference type="ARBA" id="ARBA00022801"/>
    </source>
</evidence>
<reference evidence="5" key="1">
    <citation type="submission" date="2020-05" db="EMBL/GenBank/DDBJ databases">
        <authorList>
            <person name="Chiriac C."/>
            <person name="Salcher M."/>
            <person name="Ghai R."/>
            <person name="Kavagutti S V."/>
        </authorList>
    </citation>
    <scope>NUCLEOTIDE SEQUENCE</scope>
</reference>
<dbReference type="GO" id="GO:0004518">
    <property type="term" value="F:nuclease activity"/>
    <property type="evidence" value="ECO:0007669"/>
    <property type="project" value="UniProtKB-KW"/>
</dbReference>
<keyword evidence="3" id="KW-0378">Hydrolase</keyword>
<sequence length="125" mass="14182">MFELKQKKATEHDEQVIFVRWFRLQFPGVLIFAIPNGGHRHPAVAAKLKAEGATPGVPDLFIPQWRTWVEMKRSDGGRASKEQKSMKEYLESCGYLVKICHGAENAMEVIKEIANANNHKHGQVQ</sequence>
<organism evidence="5">
    <name type="scientific">uncultured Caudovirales phage</name>
    <dbReference type="NCBI Taxonomy" id="2100421"/>
    <lineage>
        <taxon>Viruses</taxon>
        <taxon>Duplodnaviria</taxon>
        <taxon>Heunggongvirae</taxon>
        <taxon>Uroviricota</taxon>
        <taxon>Caudoviricetes</taxon>
        <taxon>Peduoviridae</taxon>
        <taxon>Maltschvirus</taxon>
        <taxon>Maltschvirus maltsch</taxon>
    </lineage>
</organism>
<evidence type="ECO:0000256" key="2">
    <source>
        <dbReference type="ARBA" id="ARBA00022722"/>
    </source>
</evidence>
<accession>A0A6J7WA95</accession>
<dbReference type="Gene3D" id="3.40.1350.10">
    <property type="match status" value="1"/>
</dbReference>
<dbReference type="GO" id="GO:0016788">
    <property type="term" value="F:hydrolase activity, acting on ester bonds"/>
    <property type="evidence" value="ECO:0007669"/>
    <property type="project" value="InterPro"/>
</dbReference>
<dbReference type="InterPro" id="IPR014883">
    <property type="entry name" value="VRR_NUC"/>
</dbReference>
<evidence type="ECO:0000256" key="1">
    <source>
        <dbReference type="ARBA" id="ARBA00001946"/>
    </source>
</evidence>
<dbReference type="SMART" id="SM00990">
    <property type="entry name" value="VRR_NUC"/>
    <property type="match status" value="1"/>
</dbReference>
<protein>
    <submittedName>
        <fullName evidence="5">VRR-NUC domain containing protein</fullName>
    </submittedName>
</protein>
<dbReference type="InterPro" id="IPR011856">
    <property type="entry name" value="tRNA_endonuc-like_dom_sf"/>
</dbReference>
<name>A0A6J7WA95_9CAUD</name>